<organism evidence="2 3">
    <name type="scientific">Clostridium beijerinckii</name>
    <name type="common">Clostridium MP</name>
    <dbReference type="NCBI Taxonomy" id="1520"/>
    <lineage>
        <taxon>Bacteria</taxon>
        <taxon>Bacillati</taxon>
        <taxon>Bacillota</taxon>
        <taxon>Clostridia</taxon>
        <taxon>Eubacteriales</taxon>
        <taxon>Clostridiaceae</taxon>
        <taxon>Clostridium</taxon>
    </lineage>
</organism>
<dbReference type="AlphaFoldDB" id="A0A0B5QVJ9"/>
<evidence type="ECO:0000256" key="1">
    <source>
        <dbReference type="SAM" id="Phobius"/>
    </source>
</evidence>
<sequence length="265" mass="30108">MRMRKSALLLIGVPIVSFILIRNFYVNNLKYINSIKKEVLAVNKTNNSNMKISLNNELKQYEIVDEVYSKDHVKINYPQIKNYADAVKLDSINKDLKNAALSIVNIYVENNTNINNINMEVNYEVKTKNNKYISIAFNGLVNIKGTAYPTSIFYAVNIDLEKGSIVGLSDYANVQGVLEKLKKLDDVKMLSEDDKLIEAQKSVIKNISDDELLNILKDADFHEKDGVIEIPKKGAYSYMEDNKIVISIPMIHAIGDHAEFIIEKQ</sequence>
<dbReference type="STRING" id="1520.LF65_04454"/>
<name>A0A0B5QVJ9_CLOBE</name>
<evidence type="ECO:0000313" key="2">
    <source>
        <dbReference type="EMBL" id="AJH00994.2"/>
    </source>
</evidence>
<dbReference type="Proteomes" id="UP000031866">
    <property type="component" value="Chromosome"/>
</dbReference>
<feature type="transmembrane region" description="Helical" evidence="1">
    <location>
        <begin position="7"/>
        <end position="25"/>
    </location>
</feature>
<protein>
    <recommendedName>
        <fullName evidence="4">Deacetylase PdaC domain-containing protein</fullName>
    </recommendedName>
</protein>
<dbReference type="KEGG" id="cbei:LF65_04454"/>
<keyword evidence="1" id="KW-0472">Membrane</keyword>
<accession>A0A0B5QVJ9</accession>
<reference evidence="3" key="1">
    <citation type="submission" date="2014-12" db="EMBL/GenBank/DDBJ databases">
        <title>Genome sequence of Clostridium beijerinckii strain 59B.</title>
        <authorList>
            <person name="Little G.T."/>
            <person name="Minton N.P."/>
        </authorList>
    </citation>
    <scope>NUCLEOTIDE SEQUENCE [LARGE SCALE GENOMIC DNA]</scope>
    <source>
        <strain evidence="3">59B</strain>
    </source>
</reference>
<gene>
    <name evidence="2" type="ORF">LF65_04454</name>
</gene>
<proteinExistence type="predicted"/>
<dbReference type="Gene3D" id="3.30.565.40">
    <property type="entry name" value="Fervidobacterium nodosum Rt17-B1 like"/>
    <property type="match status" value="1"/>
</dbReference>
<dbReference type="EMBL" id="CP010086">
    <property type="protein sequence ID" value="AJH00994.2"/>
    <property type="molecule type" value="Genomic_DNA"/>
</dbReference>
<evidence type="ECO:0000313" key="3">
    <source>
        <dbReference type="Proteomes" id="UP000031866"/>
    </source>
</evidence>
<evidence type="ECO:0008006" key="4">
    <source>
        <dbReference type="Google" id="ProtNLM"/>
    </source>
</evidence>
<keyword evidence="1" id="KW-1133">Transmembrane helix</keyword>
<keyword evidence="1" id="KW-0812">Transmembrane</keyword>